<gene>
    <name evidence="2" type="ORF">L0M17_08680</name>
</gene>
<feature type="region of interest" description="Disordered" evidence="1">
    <location>
        <begin position="1"/>
        <end position="29"/>
    </location>
</feature>
<dbReference type="Proteomes" id="UP001202922">
    <property type="component" value="Unassembled WGS sequence"/>
</dbReference>
<comment type="caution">
    <text evidence="2">The sequence shown here is derived from an EMBL/GenBank/DDBJ whole genome shotgun (WGS) entry which is preliminary data.</text>
</comment>
<name>A0ABS9U0C2_9MICC</name>
<keyword evidence="3" id="KW-1185">Reference proteome</keyword>
<protein>
    <submittedName>
        <fullName evidence="2">Uncharacterized protein</fullName>
    </submittedName>
</protein>
<dbReference type="EMBL" id="JAKZBV010000001">
    <property type="protein sequence ID" value="MCH6470051.1"/>
    <property type="molecule type" value="Genomic_DNA"/>
</dbReference>
<organism evidence="2 3">
    <name type="scientific">Sinomonas terrae</name>
    <dbReference type="NCBI Taxonomy" id="2908838"/>
    <lineage>
        <taxon>Bacteria</taxon>
        <taxon>Bacillati</taxon>
        <taxon>Actinomycetota</taxon>
        <taxon>Actinomycetes</taxon>
        <taxon>Micrococcales</taxon>
        <taxon>Micrococcaceae</taxon>
        <taxon>Sinomonas</taxon>
    </lineage>
</organism>
<evidence type="ECO:0000256" key="1">
    <source>
        <dbReference type="SAM" id="MobiDB-lite"/>
    </source>
</evidence>
<evidence type="ECO:0000313" key="3">
    <source>
        <dbReference type="Proteomes" id="UP001202922"/>
    </source>
</evidence>
<reference evidence="2 3" key="1">
    <citation type="submission" date="2022-03" db="EMBL/GenBank/DDBJ databases">
        <title>Sinomonas sp. isolated from a soil.</title>
        <authorList>
            <person name="Han J."/>
            <person name="Kim D.-U."/>
        </authorList>
    </citation>
    <scope>NUCLEOTIDE SEQUENCE [LARGE SCALE GENOMIC DNA]</scope>
    <source>
        <strain evidence="2 3">5-5</strain>
    </source>
</reference>
<dbReference type="RefSeq" id="WP_241053549.1">
    <property type="nucleotide sequence ID" value="NZ_JAKZBV010000001.1"/>
</dbReference>
<accession>A0ABS9U0C2</accession>
<proteinExistence type="predicted"/>
<evidence type="ECO:0000313" key="2">
    <source>
        <dbReference type="EMBL" id="MCH6470051.1"/>
    </source>
</evidence>
<sequence length="62" mass="6598">MEIIVGSRSAAHGRPGLAGHPEDPQLGRRQNGMLRALLKAGMSEETALEQIARLCAGDIWCG</sequence>